<dbReference type="Pfam" id="PF00171">
    <property type="entry name" value="Aldedh"/>
    <property type="match status" value="1"/>
</dbReference>
<evidence type="ECO:0000313" key="4">
    <source>
        <dbReference type="EMBL" id="TWH19417.1"/>
    </source>
</evidence>
<name>A0A660CBZ7_9PSEU</name>
<dbReference type="GO" id="GO:0004777">
    <property type="term" value="F:succinate-semialdehyde dehydrogenase (NAD+) activity"/>
    <property type="evidence" value="ECO:0007669"/>
    <property type="project" value="TreeGrafter"/>
</dbReference>
<gene>
    <name evidence="4" type="ORF">JD82_01241</name>
</gene>
<dbReference type="FunFam" id="3.40.309.10:FF:000009">
    <property type="entry name" value="Aldehyde dehydrogenase A"/>
    <property type="match status" value="1"/>
</dbReference>
<evidence type="ECO:0000313" key="5">
    <source>
        <dbReference type="Proteomes" id="UP000317303"/>
    </source>
</evidence>
<dbReference type="InterPro" id="IPR016163">
    <property type="entry name" value="Ald_DH_C"/>
</dbReference>
<organism evidence="4 5">
    <name type="scientific">Prauserella rugosa</name>
    <dbReference type="NCBI Taxonomy" id="43354"/>
    <lineage>
        <taxon>Bacteria</taxon>
        <taxon>Bacillati</taxon>
        <taxon>Actinomycetota</taxon>
        <taxon>Actinomycetes</taxon>
        <taxon>Pseudonocardiales</taxon>
        <taxon>Pseudonocardiaceae</taxon>
        <taxon>Prauserella</taxon>
    </lineage>
</organism>
<dbReference type="PANTHER" id="PTHR43353">
    <property type="entry name" value="SUCCINATE-SEMIALDEHYDE DEHYDROGENASE, MITOCHONDRIAL"/>
    <property type="match status" value="1"/>
</dbReference>
<dbReference type="Gene3D" id="3.40.309.10">
    <property type="entry name" value="Aldehyde Dehydrogenase, Chain A, domain 2"/>
    <property type="match status" value="1"/>
</dbReference>
<dbReference type="InterPro" id="IPR015590">
    <property type="entry name" value="Aldehyde_DH_dom"/>
</dbReference>
<comment type="similarity">
    <text evidence="1">Belongs to the aldehyde dehydrogenase family.</text>
</comment>
<comment type="caution">
    <text evidence="4">The sequence shown here is derived from an EMBL/GenBank/DDBJ whole genome shotgun (WGS) entry which is preliminary data.</text>
</comment>
<dbReference type="EMBL" id="VLJV01000001">
    <property type="protein sequence ID" value="TWH19417.1"/>
    <property type="molecule type" value="Genomic_DNA"/>
</dbReference>
<dbReference type="PANTHER" id="PTHR43353:SF5">
    <property type="entry name" value="SUCCINATE-SEMIALDEHYDE DEHYDROGENASE, MITOCHONDRIAL"/>
    <property type="match status" value="1"/>
</dbReference>
<dbReference type="FunFam" id="3.40.605.10:FF:000033">
    <property type="entry name" value="NAD-dependent succinate-semialdehyde dehydrogenase"/>
    <property type="match status" value="1"/>
</dbReference>
<dbReference type="OrthoDB" id="6882680at2"/>
<proteinExistence type="inferred from homology"/>
<protein>
    <submittedName>
        <fullName evidence="4">2,5-dioxopentanoate dehydrogenase (NAD+)</fullName>
    </submittedName>
</protein>
<dbReference type="RefSeq" id="WP_030530466.1">
    <property type="nucleotide sequence ID" value="NZ_JOIJ01000002.1"/>
</dbReference>
<feature type="domain" description="Aldehyde dehydrogenase" evidence="3">
    <location>
        <begin position="14"/>
        <end position="474"/>
    </location>
</feature>
<evidence type="ECO:0000256" key="2">
    <source>
        <dbReference type="ARBA" id="ARBA00023002"/>
    </source>
</evidence>
<sequence>MTYPDTQLFIDDEWSDAAEGRWIDVHNPATGQVIGRVAHASKQDLDRAAESVRRGFEVWRDYTPAQRAAIMHKATALVRERADEIAGLMTREQGKPLVEAKGEILAAADIIDWFADEGLRVYGRTVPHRANPAVQQLVVKDPVGPVAAFTPWNFPINQVVRKLGACLATGCSMIVKAPEETPASPAALVRAFQDAGLPAGVLALVYGDPAEISEYLIAHPVIRKITFTGSTAVGKQLAGLAGQHMKRVSMELGGHAPVIVCEDADVELAVKTMSKAKFRNAGQVCISPTRFLVHESVRADFAKALADAATAVKVGDGLADGTEMGPLANTRRVEAMERLYADAVERGATALAGGERVGDAGNFWAPTILDEVPSEARVFNEEPFGPVAAIRGFTELDEAVAEANRLSYGLAGYAFTRSLANADVLTRRVEVGMLWINTPAMPSAELPFGGVKDSGYGSEGGHEAMEAYLNTRAVTIAH</sequence>
<dbReference type="SUPFAM" id="SSF53720">
    <property type="entry name" value="ALDH-like"/>
    <property type="match status" value="1"/>
</dbReference>
<dbReference type="InterPro" id="IPR016161">
    <property type="entry name" value="Ald_DH/histidinol_DH"/>
</dbReference>
<dbReference type="InterPro" id="IPR016162">
    <property type="entry name" value="Ald_DH_N"/>
</dbReference>
<dbReference type="CDD" id="cd07103">
    <property type="entry name" value="ALDH_F5_SSADH_GabD"/>
    <property type="match status" value="1"/>
</dbReference>
<dbReference type="Gene3D" id="3.40.605.10">
    <property type="entry name" value="Aldehyde Dehydrogenase, Chain A, domain 1"/>
    <property type="match status" value="1"/>
</dbReference>
<dbReference type="GO" id="GO:0009450">
    <property type="term" value="P:gamma-aminobutyric acid catabolic process"/>
    <property type="evidence" value="ECO:0007669"/>
    <property type="project" value="TreeGrafter"/>
</dbReference>
<dbReference type="InterPro" id="IPR050740">
    <property type="entry name" value="Aldehyde_DH_Superfamily"/>
</dbReference>
<accession>A0A660CBZ7</accession>
<dbReference type="AlphaFoldDB" id="A0A660CBZ7"/>
<reference evidence="4 5" key="1">
    <citation type="submission" date="2019-07" db="EMBL/GenBank/DDBJ databases">
        <title>R&amp;d 2014.</title>
        <authorList>
            <person name="Klenk H.-P."/>
        </authorList>
    </citation>
    <scope>NUCLEOTIDE SEQUENCE [LARGE SCALE GENOMIC DNA]</scope>
    <source>
        <strain evidence="4 5">DSM 43194</strain>
    </source>
</reference>
<keyword evidence="2" id="KW-0560">Oxidoreductase</keyword>
<evidence type="ECO:0000256" key="1">
    <source>
        <dbReference type="ARBA" id="ARBA00009986"/>
    </source>
</evidence>
<evidence type="ECO:0000259" key="3">
    <source>
        <dbReference type="Pfam" id="PF00171"/>
    </source>
</evidence>
<keyword evidence="5" id="KW-1185">Reference proteome</keyword>
<dbReference type="Proteomes" id="UP000317303">
    <property type="component" value="Unassembled WGS sequence"/>
</dbReference>